<keyword evidence="2" id="KW-1185">Reference proteome</keyword>
<dbReference type="InterPro" id="IPR008949">
    <property type="entry name" value="Isoprenoid_synthase_dom_sf"/>
</dbReference>
<gene>
    <name evidence="1" type="ORF">ILT43_00430</name>
</gene>
<dbReference type="SUPFAM" id="SSF48576">
    <property type="entry name" value="Terpenoid synthases"/>
    <property type="match status" value="1"/>
</dbReference>
<dbReference type="Pfam" id="PF00494">
    <property type="entry name" value="SQS_PSY"/>
    <property type="match status" value="1"/>
</dbReference>
<dbReference type="RefSeq" id="WP_204193160.1">
    <property type="nucleotide sequence ID" value="NZ_JAFEMC010000001.1"/>
</dbReference>
<evidence type="ECO:0000313" key="2">
    <source>
        <dbReference type="Proteomes" id="UP000763641"/>
    </source>
</evidence>
<accession>A0ABS2D1P0</accession>
<name>A0ABS2D1P0_9SPHN</name>
<reference evidence="1 2" key="1">
    <citation type="submission" date="2020-12" db="EMBL/GenBank/DDBJ databases">
        <title>Sphingomonas sp.</title>
        <authorList>
            <person name="Kim M.K."/>
        </authorList>
    </citation>
    <scope>NUCLEOTIDE SEQUENCE [LARGE SCALE GENOMIC DNA]</scope>
    <source>
        <strain evidence="1 2">BT552</strain>
    </source>
</reference>
<comment type="caution">
    <text evidence="1">The sequence shown here is derived from an EMBL/GenBank/DDBJ whole genome shotgun (WGS) entry which is preliminary data.</text>
</comment>
<evidence type="ECO:0008006" key="3">
    <source>
        <dbReference type="Google" id="ProtNLM"/>
    </source>
</evidence>
<sequence>MSPPYPVLVKIRFESLILQENMNYGQNSQVDATHAADIARRLTMAHMPVARRPAVEAVLALDSALGQILRTTREPMIGQMRLTWWHGALSDLDDKAPPAQPVLQGLATDALPAGVSGAKLAAMVEGWEVLLEPDLDAPALNRFAEERGGRLFQLLATIVAPGEGDRRGATMAGEGWALADLVPRLTDQLASAKARTLAEQRFDAAFSMRWPRRLRPLATLALVARAALAAPDRLPGPALAFRLIRHRLTGT</sequence>
<evidence type="ECO:0000313" key="1">
    <source>
        <dbReference type="EMBL" id="MBM6574822.1"/>
    </source>
</evidence>
<dbReference type="InterPro" id="IPR002060">
    <property type="entry name" value="Squ/phyt_synthse"/>
</dbReference>
<organism evidence="1 2">
    <name type="scientific">Sphingomonas longa</name>
    <dbReference type="NCBI Taxonomy" id="2778730"/>
    <lineage>
        <taxon>Bacteria</taxon>
        <taxon>Pseudomonadati</taxon>
        <taxon>Pseudomonadota</taxon>
        <taxon>Alphaproteobacteria</taxon>
        <taxon>Sphingomonadales</taxon>
        <taxon>Sphingomonadaceae</taxon>
        <taxon>Sphingomonas</taxon>
    </lineage>
</organism>
<proteinExistence type="predicted"/>
<dbReference type="Proteomes" id="UP000763641">
    <property type="component" value="Unassembled WGS sequence"/>
</dbReference>
<protein>
    <recommendedName>
        <fullName evidence="3">Phytoene synthase</fullName>
    </recommendedName>
</protein>
<dbReference type="EMBL" id="JAFEMC010000001">
    <property type="protein sequence ID" value="MBM6574822.1"/>
    <property type="molecule type" value="Genomic_DNA"/>
</dbReference>